<sequence length="194" mass="21416">MLKSKSILLTILYVKCGTDVGMRVGTDLFEYLKCMGRDVITRVLNSTSNNGSDATNAIVIAIVSSFLGAPQEIMESLATDCKPMFDLVLLCVVMLIKHCNNNEQNLQEIHDALTAISMKMKLQSYEKKLVQEPAIIAVYLKLQILKPSDTAELLIVTNIVSNILQRRYSAKISSTKSKDLSSKASCNSLFAAMF</sequence>
<protein>
    <submittedName>
        <fullName evidence="1">Uncharacterized protein</fullName>
    </submittedName>
</protein>
<evidence type="ECO:0000313" key="1">
    <source>
        <dbReference type="EMBL" id="OAE22053.1"/>
    </source>
</evidence>
<name>A0A176VNT3_MARPO</name>
<proteinExistence type="predicted"/>
<dbReference type="AlphaFoldDB" id="A0A176VNT3"/>
<organism evidence="1 2">
    <name type="scientific">Marchantia polymorpha subsp. ruderalis</name>
    <dbReference type="NCBI Taxonomy" id="1480154"/>
    <lineage>
        <taxon>Eukaryota</taxon>
        <taxon>Viridiplantae</taxon>
        <taxon>Streptophyta</taxon>
        <taxon>Embryophyta</taxon>
        <taxon>Marchantiophyta</taxon>
        <taxon>Marchantiopsida</taxon>
        <taxon>Marchantiidae</taxon>
        <taxon>Marchantiales</taxon>
        <taxon>Marchantiaceae</taxon>
        <taxon>Marchantia</taxon>
    </lineage>
</organism>
<gene>
    <name evidence="1" type="ORF">AXG93_3719s1330</name>
</gene>
<evidence type="ECO:0000313" key="2">
    <source>
        <dbReference type="Proteomes" id="UP000077202"/>
    </source>
</evidence>
<dbReference type="EMBL" id="LVLJ01003285">
    <property type="protein sequence ID" value="OAE22053.1"/>
    <property type="molecule type" value="Genomic_DNA"/>
</dbReference>
<accession>A0A176VNT3</accession>
<reference evidence="1" key="1">
    <citation type="submission" date="2016-03" db="EMBL/GenBank/DDBJ databases">
        <title>Mechanisms controlling the formation of the plant cell surface in tip-growing cells are functionally conserved among land plants.</title>
        <authorList>
            <person name="Honkanen S."/>
            <person name="Jones V.A."/>
            <person name="Morieri G."/>
            <person name="Champion C."/>
            <person name="Hetherington A.J."/>
            <person name="Kelly S."/>
            <person name="Saint-Marcoux D."/>
            <person name="Proust H."/>
            <person name="Prescott H."/>
            <person name="Dolan L."/>
        </authorList>
    </citation>
    <scope>NUCLEOTIDE SEQUENCE [LARGE SCALE GENOMIC DNA]</scope>
    <source>
        <tissue evidence="1">Whole gametophyte</tissue>
    </source>
</reference>
<dbReference type="Proteomes" id="UP000077202">
    <property type="component" value="Unassembled WGS sequence"/>
</dbReference>
<comment type="caution">
    <text evidence="1">The sequence shown here is derived from an EMBL/GenBank/DDBJ whole genome shotgun (WGS) entry which is preliminary data.</text>
</comment>
<keyword evidence="2" id="KW-1185">Reference proteome</keyword>